<dbReference type="Proteomes" id="UP000325255">
    <property type="component" value="Unassembled WGS sequence"/>
</dbReference>
<keyword evidence="5" id="KW-0175">Coiled coil</keyword>
<comment type="catalytic activity">
    <reaction evidence="1">
        <text>ATP + protein L-histidine = ADP + protein N-phospho-L-histidine.</text>
        <dbReference type="EC" id="2.7.13.3"/>
    </reaction>
</comment>
<dbReference type="SMART" id="SM00387">
    <property type="entry name" value="HATPase_c"/>
    <property type="match status" value="1"/>
</dbReference>
<evidence type="ECO:0000256" key="3">
    <source>
        <dbReference type="ARBA" id="ARBA00022553"/>
    </source>
</evidence>
<dbReference type="InterPro" id="IPR003594">
    <property type="entry name" value="HATPase_dom"/>
</dbReference>
<keyword evidence="6" id="KW-1133">Transmembrane helix</keyword>
<feature type="coiled-coil region" evidence="5">
    <location>
        <begin position="331"/>
        <end position="358"/>
    </location>
</feature>
<dbReference type="Pfam" id="PF13188">
    <property type="entry name" value="PAS_8"/>
    <property type="match status" value="1"/>
</dbReference>
<dbReference type="RefSeq" id="WP_150040198.1">
    <property type="nucleotide sequence ID" value="NZ_OW485601.1"/>
</dbReference>
<dbReference type="InterPro" id="IPR003661">
    <property type="entry name" value="HisK_dim/P_dom"/>
</dbReference>
<evidence type="ECO:0000259" key="7">
    <source>
        <dbReference type="PROSITE" id="PS50109"/>
    </source>
</evidence>
<dbReference type="PROSITE" id="PS50110">
    <property type="entry name" value="RESPONSE_REGULATORY"/>
    <property type="match status" value="1"/>
</dbReference>
<reference evidence="10 11" key="1">
    <citation type="submission" date="2019-09" db="EMBL/GenBank/DDBJ databases">
        <title>Genome sequence of Rhodovastum atsumiense, a diverse member of the Acetobacteraceae family of non-sulfur purple photosynthetic bacteria.</title>
        <authorList>
            <person name="Meyer T."/>
            <person name="Kyndt J."/>
        </authorList>
    </citation>
    <scope>NUCLEOTIDE SEQUENCE [LARGE SCALE GENOMIC DNA]</scope>
    <source>
        <strain evidence="10 11">DSM 21279</strain>
    </source>
</reference>
<organism evidence="10 11">
    <name type="scientific">Rhodovastum atsumiense</name>
    <dbReference type="NCBI Taxonomy" id="504468"/>
    <lineage>
        <taxon>Bacteria</taxon>
        <taxon>Pseudomonadati</taxon>
        <taxon>Pseudomonadota</taxon>
        <taxon>Alphaproteobacteria</taxon>
        <taxon>Acetobacterales</taxon>
        <taxon>Acetobacteraceae</taxon>
        <taxon>Rhodovastum</taxon>
    </lineage>
</organism>
<dbReference type="InterPro" id="IPR004358">
    <property type="entry name" value="Sig_transdc_His_kin-like_C"/>
</dbReference>
<dbReference type="PROSITE" id="PS50109">
    <property type="entry name" value="HIS_KIN"/>
    <property type="match status" value="1"/>
</dbReference>
<evidence type="ECO:0000313" key="10">
    <source>
        <dbReference type="EMBL" id="KAA5612664.1"/>
    </source>
</evidence>
<comment type="caution">
    <text evidence="10">The sequence shown here is derived from an EMBL/GenBank/DDBJ whole genome shotgun (WGS) entry which is preliminary data.</text>
</comment>
<dbReference type="CDD" id="cd18774">
    <property type="entry name" value="PDC2_HK_sensor"/>
    <property type="match status" value="1"/>
</dbReference>
<dbReference type="InterPro" id="IPR000700">
    <property type="entry name" value="PAS-assoc_C"/>
</dbReference>
<dbReference type="CDD" id="cd00130">
    <property type="entry name" value="PAS"/>
    <property type="match status" value="1"/>
</dbReference>
<dbReference type="InterPro" id="IPR001789">
    <property type="entry name" value="Sig_transdc_resp-reg_receiver"/>
</dbReference>
<dbReference type="PRINTS" id="PR00344">
    <property type="entry name" value="BCTRLSENSOR"/>
</dbReference>
<evidence type="ECO:0000313" key="11">
    <source>
        <dbReference type="Proteomes" id="UP000325255"/>
    </source>
</evidence>
<dbReference type="PROSITE" id="PS50113">
    <property type="entry name" value="PAC"/>
    <property type="match status" value="1"/>
</dbReference>
<dbReference type="PANTHER" id="PTHR43065">
    <property type="entry name" value="SENSOR HISTIDINE KINASE"/>
    <property type="match status" value="1"/>
</dbReference>
<evidence type="ECO:0000256" key="1">
    <source>
        <dbReference type="ARBA" id="ARBA00000085"/>
    </source>
</evidence>
<dbReference type="InterPro" id="IPR000014">
    <property type="entry name" value="PAS"/>
</dbReference>
<evidence type="ECO:0000256" key="4">
    <source>
        <dbReference type="PROSITE-ProRule" id="PRU00169"/>
    </source>
</evidence>
<dbReference type="Gene3D" id="3.40.50.2300">
    <property type="match status" value="1"/>
</dbReference>
<protein>
    <recommendedName>
        <fullName evidence="2">histidine kinase</fullName>
        <ecNumber evidence="2">2.7.13.3</ecNumber>
    </recommendedName>
</protein>
<dbReference type="SMART" id="SM00388">
    <property type="entry name" value="HisKA"/>
    <property type="match status" value="1"/>
</dbReference>
<dbReference type="InterPro" id="IPR036097">
    <property type="entry name" value="HisK_dim/P_sf"/>
</dbReference>
<evidence type="ECO:0000259" key="8">
    <source>
        <dbReference type="PROSITE" id="PS50110"/>
    </source>
</evidence>
<dbReference type="InterPro" id="IPR005467">
    <property type="entry name" value="His_kinase_dom"/>
</dbReference>
<sequence>MPRSSPTIRSRLFTLVLALVVPMIAVSAGGAVLLWKLDAAATERDALHQARALSAAVARELGLAQAMLWTLASSPHLESGDLRAFHAQLQQVPRPEDARIVLSDRSGQMLVNSHVPFGTPLPRRGDLGISERVFATGRAQVSDLFRAAILDQPIIAIDVPVMRGGRVLYALDMALPATLLDRVLAQQKLPGEGAIATLVDGQRAIVARTVAIAEYLGRRLTPEMQRSIATGEAGTIRSVNLNGERVVGAFTRVPGCAWVVLLGTTEALTRVALWHSLAIVSALGGGLLLLGLLAAWYQSRRIAGAIDRLATAPVAPRGSGLREVDAAARGLAEARAVRDRAEARRAEREAQLRTVLENMPLGVLLVDAPSGRIMMRNRRAGEVLRVTPGPSAGGEACCGWEGYDPEGHRLRAEDYPLARALAGEAAPSLEIRFRRRDGSLAWYRSTAAPIRDPANGVVTGAVVALADIDAERRAVAALAESEARYRALAGSLEVRVREETEARQAAQARLAHAQHMEALGKLAGGVAHDFNNLLQAVQGSAALIRARPTEIERVRRFAGMIIAASERGSAITHRLLAFSRQEQLRAEAVDVPALLAGLREILAHTLGAGIAVRVETDSGLPPLLADKAQLETALVNLAANARDAMAGKGTLTLAAAAVTVAPDDAVAHPVALQAGAYVRLSVADTGEGMDAATLARASEPFFTTKPLGKGTGLGLAMVRGFAEQSGGGLQIDSTPGRGTVVWLWFPAGMEPAPAEAPAGLAPRRATPAPQGTARLLLVDDEAGVREVLAEQMREAGHAVLDAAEGATALALLEAGEAVDLLITDLSMPGMDGAELIRQARRRRPGLPAILLTGFATEGAGPVAQGGGDGDVVQLRKPIQAEILAGRVAALLDREPALR</sequence>
<dbReference type="SUPFAM" id="SSF55874">
    <property type="entry name" value="ATPase domain of HSP90 chaperone/DNA topoisomerase II/histidine kinase"/>
    <property type="match status" value="1"/>
</dbReference>
<feature type="transmembrane region" description="Helical" evidence="6">
    <location>
        <begin position="12"/>
        <end position="35"/>
    </location>
</feature>
<keyword evidence="6" id="KW-0812">Transmembrane</keyword>
<dbReference type="EMBL" id="VWPK01000010">
    <property type="protein sequence ID" value="KAA5612664.1"/>
    <property type="molecule type" value="Genomic_DNA"/>
</dbReference>
<dbReference type="NCBIfam" id="TIGR00229">
    <property type="entry name" value="sensory_box"/>
    <property type="match status" value="1"/>
</dbReference>
<evidence type="ECO:0000256" key="2">
    <source>
        <dbReference type="ARBA" id="ARBA00012438"/>
    </source>
</evidence>
<keyword evidence="6" id="KW-0472">Membrane</keyword>
<feature type="domain" description="PAC" evidence="9">
    <location>
        <begin position="427"/>
        <end position="480"/>
    </location>
</feature>
<gene>
    <name evidence="10" type="ORF">F1189_07940</name>
</gene>
<dbReference type="SUPFAM" id="SSF47384">
    <property type="entry name" value="Homodimeric domain of signal transducing histidine kinase"/>
    <property type="match status" value="1"/>
</dbReference>
<dbReference type="InterPro" id="IPR035965">
    <property type="entry name" value="PAS-like_dom_sf"/>
</dbReference>
<dbReference type="SUPFAM" id="SSF55785">
    <property type="entry name" value="PYP-like sensor domain (PAS domain)"/>
    <property type="match status" value="1"/>
</dbReference>
<dbReference type="SUPFAM" id="SSF52172">
    <property type="entry name" value="CheY-like"/>
    <property type="match status" value="1"/>
</dbReference>
<feature type="domain" description="Response regulatory" evidence="8">
    <location>
        <begin position="774"/>
        <end position="891"/>
    </location>
</feature>
<dbReference type="Gene3D" id="3.30.450.20">
    <property type="entry name" value="PAS domain"/>
    <property type="match status" value="2"/>
</dbReference>
<accession>A0A5M6IWG5</accession>
<dbReference type="Gene3D" id="1.10.287.130">
    <property type="match status" value="1"/>
</dbReference>
<proteinExistence type="predicted"/>
<dbReference type="Pfam" id="PF00512">
    <property type="entry name" value="HisKA"/>
    <property type="match status" value="1"/>
</dbReference>
<dbReference type="InterPro" id="IPR001610">
    <property type="entry name" value="PAC"/>
</dbReference>
<dbReference type="SMART" id="SM00448">
    <property type="entry name" value="REC"/>
    <property type="match status" value="1"/>
</dbReference>
<evidence type="ECO:0000259" key="9">
    <source>
        <dbReference type="PROSITE" id="PS50113"/>
    </source>
</evidence>
<dbReference type="Pfam" id="PF02518">
    <property type="entry name" value="HATPase_c"/>
    <property type="match status" value="1"/>
</dbReference>
<dbReference type="GO" id="GO:0000155">
    <property type="term" value="F:phosphorelay sensor kinase activity"/>
    <property type="evidence" value="ECO:0007669"/>
    <property type="project" value="InterPro"/>
</dbReference>
<feature type="modified residue" description="4-aspartylphosphate" evidence="4">
    <location>
        <position position="824"/>
    </location>
</feature>
<dbReference type="InterPro" id="IPR036890">
    <property type="entry name" value="HATPase_C_sf"/>
</dbReference>
<dbReference type="PANTHER" id="PTHR43065:SF42">
    <property type="entry name" value="TWO-COMPONENT SENSOR PPRA"/>
    <property type="match status" value="1"/>
</dbReference>
<keyword evidence="3 4" id="KW-0597">Phosphoprotein</keyword>
<dbReference type="Pfam" id="PF00072">
    <property type="entry name" value="Response_reg"/>
    <property type="match status" value="1"/>
</dbReference>
<keyword evidence="11" id="KW-1185">Reference proteome</keyword>
<dbReference type="AlphaFoldDB" id="A0A5M6IWG5"/>
<dbReference type="InterPro" id="IPR011006">
    <property type="entry name" value="CheY-like_superfamily"/>
</dbReference>
<evidence type="ECO:0000256" key="5">
    <source>
        <dbReference type="SAM" id="Coils"/>
    </source>
</evidence>
<name>A0A5M6IWG5_9PROT</name>
<evidence type="ECO:0000256" key="6">
    <source>
        <dbReference type="SAM" id="Phobius"/>
    </source>
</evidence>
<feature type="domain" description="Histidine kinase" evidence="7">
    <location>
        <begin position="525"/>
        <end position="749"/>
    </location>
</feature>
<dbReference type="EC" id="2.7.13.3" evidence="2"/>
<dbReference type="OrthoDB" id="9796100at2"/>
<dbReference type="SMART" id="SM00086">
    <property type="entry name" value="PAC"/>
    <property type="match status" value="1"/>
</dbReference>
<dbReference type="Gene3D" id="3.30.565.10">
    <property type="entry name" value="Histidine kinase-like ATPase, C-terminal domain"/>
    <property type="match status" value="1"/>
</dbReference>